<dbReference type="Gene3D" id="3.30.420.10">
    <property type="entry name" value="Ribonuclease H-like superfamily/Ribonuclease H"/>
    <property type="match status" value="1"/>
</dbReference>
<evidence type="ECO:0000256" key="2">
    <source>
        <dbReference type="ARBA" id="ARBA00001946"/>
    </source>
</evidence>
<keyword evidence="13 14" id="KW-0464">Manganese</keyword>
<comment type="function">
    <text evidence="3 14 16">Endonuclease that specifically degrades the RNA of RNA-DNA hybrids.</text>
</comment>
<keyword evidence="10 14" id="KW-0479">Metal-binding</keyword>
<dbReference type="OrthoDB" id="9803420at2"/>
<organism evidence="19 20">
    <name type="scientific">Mycoplasmopsis gallopavonis</name>
    <dbReference type="NCBI Taxonomy" id="76629"/>
    <lineage>
        <taxon>Bacteria</taxon>
        <taxon>Bacillati</taxon>
        <taxon>Mycoplasmatota</taxon>
        <taxon>Mycoplasmoidales</taxon>
        <taxon>Metamycoplasmataceae</taxon>
        <taxon>Mycoplasmopsis</taxon>
    </lineage>
</organism>
<protein>
    <recommendedName>
        <fullName evidence="7 14">Ribonuclease HII</fullName>
        <shortName evidence="14">RNase HII</shortName>
        <ecNumber evidence="6 14">3.1.26.4</ecNumber>
    </recommendedName>
</protein>
<evidence type="ECO:0000256" key="16">
    <source>
        <dbReference type="RuleBase" id="RU003515"/>
    </source>
</evidence>
<dbReference type="PANTHER" id="PTHR10954:SF18">
    <property type="entry name" value="RIBONUCLEASE HII"/>
    <property type="match status" value="1"/>
</dbReference>
<dbReference type="InterPro" id="IPR024567">
    <property type="entry name" value="RNase_HII/HIII_dom"/>
</dbReference>
<evidence type="ECO:0000313" key="18">
    <source>
        <dbReference type="EMBL" id="VEU72624.1"/>
    </source>
</evidence>
<keyword evidence="12 14" id="KW-0378">Hydrolase</keyword>
<evidence type="ECO:0000256" key="3">
    <source>
        <dbReference type="ARBA" id="ARBA00004065"/>
    </source>
</evidence>
<dbReference type="EMBL" id="LR215031">
    <property type="protein sequence ID" value="VEU72983.1"/>
    <property type="molecule type" value="Genomic_DNA"/>
</dbReference>
<comment type="similarity">
    <text evidence="5 14 16">Belongs to the RNase HII family.</text>
</comment>
<dbReference type="InterPro" id="IPR001352">
    <property type="entry name" value="RNase_HII/HIII"/>
</dbReference>
<dbReference type="KEGG" id="mgal:NCTC10186_00088"/>
<evidence type="ECO:0000256" key="11">
    <source>
        <dbReference type="ARBA" id="ARBA00022759"/>
    </source>
</evidence>
<evidence type="ECO:0000256" key="7">
    <source>
        <dbReference type="ARBA" id="ARBA00019179"/>
    </source>
</evidence>
<proteinExistence type="inferred from homology"/>
<dbReference type="AlphaFoldDB" id="A0A449AZP0"/>
<keyword evidence="8 14" id="KW-0963">Cytoplasm</keyword>
<feature type="binding site" evidence="14 15">
    <location>
        <position position="20"/>
    </location>
    <ligand>
        <name>a divalent metal cation</name>
        <dbReference type="ChEBI" id="CHEBI:60240"/>
    </ligand>
</feature>
<comment type="catalytic activity">
    <reaction evidence="1 14 15 16">
        <text>Endonucleolytic cleavage to 5'-phosphomonoester.</text>
        <dbReference type="EC" id="3.1.26.4"/>
    </reaction>
</comment>
<dbReference type="EMBL" id="LR215031">
    <property type="protein sequence ID" value="VEU72624.1"/>
    <property type="molecule type" value="Genomic_DNA"/>
</dbReference>
<reference evidence="19 20" key="1">
    <citation type="submission" date="2019-01" db="EMBL/GenBank/DDBJ databases">
        <authorList>
            <consortium name="Pathogen Informatics"/>
        </authorList>
    </citation>
    <scope>NUCLEOTIDE SEQUENCE [LARGE SCALE GENOMIC DNA]</scope>
    <source>
        <strain evidence="19 20">NCTC10186</strain>
    </source>
</reference>
<gene>
    <name evidence="19" type="primary">rnhB_2_2</name>
    <name evidence="14" type="synonym">rnhB</name>
    <name evidence="18" type="synonym">rnhB_2_1</name>
    <name evidence="18" type="ORF">NCTC10186_00088</name>
    <name evidence="19" type="ORF">NCTC10186_00470</name>
</gene>
<dbReference type="GO" id="GO:0006298">
    <property type="term" value="P:mismatch repair"/>
    <property type="evidence" value="ECO:0007669"/>
    <property type="project" value="TreeGrafter"/>
</dbReference>
<evidence type="ECO:0000256" key="6">
    <source>
        <dbReference type="ARBA" id="ARBA00012180"/>
    </source>
</evidence>
<evidence type="ECO:0000256" key="8">
    <source>
        <dbReference type="ARBA" id="ARBA00022490"/>
    </source>
</evidence>
<dbReference type="GO" id="GO:0003723">
    <property type="term" value="F:RNA binding"/>
    <property type="evidence" value="ECO:0007669"/>
    <property type="project" value="UniProtKB-UniRule"/>
</dbReference>
<evidence type="ECO:0000256" key="12">
    <source>
        <dbReference type="ARBA" id="ARBA00022801"/>
    </source>
</evidence>
<dbReference type="KEGG" id="mgal:NCTC10186_00470"/>
<evidence type="ECO:0000259" key="17">
    <source>
        <dbReference type="PROSITE" id="PS51975"/>
    </source>
</evidence>
<keyword evidence="20" id="KW-1185">Reference proteome</keyword>
<dbReference type="EC" id="3.1.26.4" evidence="6 14"/>
<comment type="subcellular location">
    <subcellularLocation>
        <location evidence="4 14">Cytoplasm</location>
    </subcellularLocation>
</comment>
<dbReference type="InterPro" id="IPR036397">
    <property type="entry name" value="RNaseH_sf"/>
</dbReference>
<dbReference type="GO" id="GO:0004523">
    <property type="term" value="F:RNA-DNA hybrid ribonuclease activity"/>
    <property type="evidence" value="ECO:0007669"/>
    <property type="project" value="UniProtKB-UniRule"/>
</dbReference>
<dbReference type="RefSeq" id="WP_119572333.1">
    <property type="nucleotide sequence ID" value="NZ_LR215031.1"/>
</dbReference>
<dbReference type="GO" id="GO:0005737">
    <property type="term" value="C:cytoplasm"/>
    <property type="evidence" value="ECO:0007669"/>
    <property type="project" value="UniProtKB-SubCell"/>
</dbReference>
<sequence length="201" mass="23124">MLDYEINTFGPNQVVIGLDEVGRGCLAGPLVVGYVIFNSDYQNLKIKDSKKLSPKQREEVYLEIQRDALDFGYYVVSLEEIEKLGPKKASILGMEKCLKKARIKYQIVLTDYEKIQTEKPLHNLVKGDSIAISIAAASIVAKVERDKIMDQLDLQFPQYFWKNNKGYGTKKHLESLEKFGPCKYHRIKYKPVLKYLNRGEK</sequence>
<dbReference type="InterPro" id="IPR012337">
    <property type="entry name" value="RNaseH-like_sf"/>
</dbReference>
<dbReference type="GO" id="GO:0032299">
    <property type="term" value="C:ribonuclease H2 complex"/>
    <property type="evidence" value="ECO:0007669"/>
    <property type="project" value="TreeGrafter"/>
</dbReference>
<evidence type="ECO:0000313" key="19">
    <source>
        <dbReference type="EMBL" id="VEU72983.1"/>
    </source>
</evidence>
<evidence type="ECO:0000256" key="10">
    <source>
        <dbReference type="ARBA" id="ARBA00022723"/>
    </source>
</evidence>
<dbReference type="InterPro" id="IPR022898">
    <property type="entry name" value="RNase_HII"/>
</dbReference>
<evidence type="ECO:0000313" key="20">
    <source>
        <dbReference type="Proteomes" id="UP000289862"/>
    </source>
</evidence>
<feature type="binding site" evidence="14 15">
    <location>
        <position position="111"/>
    </location>
    <ligand>
        <name>a divalent metal cation</name>
        <dbReference type="ChEBI" id="CHEBI:60240"/>
    </ligand>
</feature>
<dbReference type="GO" id="GO:0043137">
    <property type="term" value="P:DNA replication, removal of RNA primer"/>
    <property type="evidence" value="ECO:0007669"/>
    <property type="project" value="TreeGrafter"/>
</dbReference>
<dbReference type="HAMAP" id="MF_00052_B">
    <property type="entry name" value="RNase_HII_B"/>
    <property type="match status" value="1"/>
</dbReference>
<dbReference type="PROSITE" id="PS51975">
    <property type="entry name" value="RNASE_H_2"/>
    <property type="match status" value="1"/>
</dbReference>
<dbReference type="Proteomes" id="UP000289862">
    <property type="component" value="Chromosome"/>
</dbReference>
<evidence type="ECO:0000256" key="14">
    <source>
        <dbReference type="HAMAP-Rule" id="MF_00052"/>
    </source>
</evidence>
<dbReference type="GO" id="GO:0030145">
    <property type="term" value="F:manganese ion binding"/>
    <property type="evidence" value="ECO:0007669"/>
    <property type="project" value="UniProtKB-UniRule"/>
</dbReference>
<evidence type="ECO:0000256" key="9">
    <source>
        <dbReference type="ARBA" id="ARBA00022722"/>
    </source>
</evidence>
<evidence type="ECO:0000256" key="4">
    <source>
        <dbReference type="ARBA" id="ARBA00004496"/>
    </source>
</evidence>
<feature type="domain" description="RNase H type-2" evidence="17">
    <location>
        <begin position="13"/>
        <end position="201"/>
    </location>
</feature>
<evidence type="ECO:0000256" key="1">
    <source>
        <dbReference type="ARBA" id="ARBA00000077"/>
    </source>
</evidence>
<feature type="binding site" evidence="14 15">
    <location>
        <position position="19"/>
    </location>
    <ligand>
        <name>a divalent metal cation</name>
        <dbReference type="ChEBI" id="CHEBI:60240"/>
    </ligand>
</feature>
<evidence type="ECO:0000256" key="15">
    <source>
        <dbReference type="PROSITE-ProRule" id="PRU01319"/>
    </source>
</evidence>
<dbReference type="PANTHER" id="PTHR10954">
    <property type="entry name" value="RIBONUCLEASE H2 SUBUNIT A"/>
    <property type="match status" value="1"/>
</dbReference>
<accession>A0A449AZP0</accession>
<name>A0A449AZP0_9BACT</name>
<dbReference type="CDD" id="cd07182">
    <property type="entry name" value="RNase_HII_bacteria_HII_like"/>
    <property type="match status" value="1"/>
</dbReference>
<evidence type="ECO:0000256" key="5">
    <source>
        <dbReference type="ARBA" id="ARBA00007383"/>
    </source>
</evidence>
<comment type="cofactor">
    <cofactor evidence="2">
        <name>Mg(2+)</name>
        <dbReference type="ChEBI" id="CHEBI:18420"/>
    </cofactor>
</comment>
<dbReference type="SUPFAM" id="SSF53098">
    <property type="entry name" value="Ribonuclease H-like"/>
    <property type="match status" value="1"/>
</dbReference>
<comment type="cofactor">
    <cofactor evidence="14 15">
        <name>Mn(2+)</name>
        <dbReference type="ChEBI" id="CHEBI:29035"/>
    </cofactor>
    <cofactor evidence="14 15">
        <name>Mg(2+)</name>
        <dbReference type="ChEBI" id="CHEBI:18420"/>
    </cofactor>
    <text evidence="14 15">Manganese or magnesium. Binds 1 divalent metal ion per monomer in the absence of substrate. May bind a second metal ion after substrate binding.</text>
</comment>
<dbReference type="NCBIfam" id="NF000595">
    <property type="entry name" value="PRK00015.1-3"/>
    <property type="match status" value="1"/>
</dbReference>
<evidence type="ECO:0000256" key="13">
    <source>
        <dbReference type="ARBA" id="ARBA00023211"/>
    </source>
</evidence>
<keyword evidence="9 14" id="KW-0540">Nuclease</keyword>
<keyword evidence="11 14" id="KW-0255">Endonuclease</keyword>
<dbReference type="Pfam" id="PF01351">
    <property type="entry name" value="RNase_HII"/>
    <property type="match status" value="1"/>
</dbReference>